<evidence type="ECO:0000313" key="9">
    <source>
        <dbReference type="Proteomes" id="UP000199397"/>
    </source>
</evidence>
<dbReference type="PROSITE" id="PS00678">
    <property type="entry name" value="WD_REPEATS_1"/>
    <property type="match status" value="3"/>
</dbReference>
<dbReference type="InterPro" id="IPR020472">
    <property type="entry name" value="WD40_PAC1"/>
</dbReference>
<reference evidence="8 9" key="1">
    <citation type="submission" date="2016-10" db="EMBL/GenBank/DDBJ databases">
        <authorList>
            <person name="de Groot N.N."/>
        </authorList>
    </citation>
    <scope>NUCLEOTIDE SEQUENCE [LARGE SCALE GENOMIC DNA]</scope>
    <source>
        <strain evidence="8 9">DSM 21228</strain>
    </source>
</reference>
<feature type="repeat" description="TPR" evidence="4">
    <location>
        <begin position="1218"/>
        <end position="1251"/>
    </location>
</feature>
<accession>A0A1H4FYJ4</accession>
<evidence type="ECO:0000259" key="7">
    <source>
        <dbReference type="Pfam" id="PF20703"/>
    </source>
</evidence>
<feature type="coiled-coil region" evidence="5">
    <location>
        <begin position="419"/>
        <end position="446"/>
    </location>
</feature>
<feature type="region of interest" description="Disordered" evidence="6">
    <location>
        <begin position="363"/>
        <end position="412"/>
    </location>
</feature>
<dbReference type="EMBL" id="FNQP01000025">
    <property type="protein sequence ID" value="SEB02177.1"/>
    <property type="molecule type" value="Genomic_DNA"/>
</dbReference>
<dbReference type="SUPFAM" id="SSF50978">
    <property type="entry name" value="WD40 repeat-like"/>
    <property type="match status" value="1"/>
</dbReference>
<dbReference type="SUPFAM" id="SSF48452">
    <property type="entry name" value="TPR-like"/>
    <property type="match status" value="1"/>
</dbReference>
<organism evidence="8 9">
    <name type="scientific">Thiothrix caldifontis</name>
    <dbReference type="NCBI Taxonomy" id="525918"/>
    <lineage>
        <taxon>Bacteria</taxon>
        <taxon>Pseudomonadati</taxon>
        <taxon>Pseudomonadota</taxon>
        <taxon>Gammaproteobacteria</taxon>
        <taxon>Thiotrichales</taxon>
        <taxon>Thiotrichaceae</taxon>
        <taxon>Thiothrix</taxon>
    </lineage>
</organism>
<dbReference type="PANTHER" id="PTHR19879:SF9">
    <property type="entry name" value="TRANSCRIPTION INITIATION FACTOR TFIID SUBUNIT 5"/>
    <property type="match status" value="1"/>
</dbReference>
<dbReference type="InterPro" id="IPR011047">
    <property type="entry name" value="Quinoprotein_ADH-like_sf"/>
</dbReference>
<proteinExistence type="predicted"/>
<dbReference type="Pfam" id="PF00400">
    <property type="entry name" value="WD40"/>
    <property type="match status" value="10"/>
</dbReference>
<feature type="repeat" description="WD" evidence="3">
    <location>
        <begin position="714"/>
        <end position="745"/>
    </location>
</feature>
<keyword evidence="9" id="KW-1185">Reference proteome</keyword>
<feature type="domain" description="Novel STAND NTPase 1" evidence="7">
    <location>
        <begin position="35"/>
        <end position="326"/>
    </location>
</feature>
<feature type="repeat" description="WD" evidence="3">
    <location>
        <begin position="1002"/>
        <end position="1043"/>
    </location>
</feature>
<feature type="repeat" description="WD" evidence="3">
    <location>
        <begin position="1088"/>
        <end position="1129"/>
    </location>
</feature>
<dbReference type="PROSITE" id="PS50082">
    <property type="entry name" value="WD_REPEATS_2"/>
    <property type="match status" value="10"/>
</dbReference>
<feature type="repeat" description="WD" evidence="3">
    <location>
        <begin position="829"/>
        <end position="862"/>
    </location>
</feature>
<keyword evidence="2" id="KW-0677">Repeat</keyword>
<dbReference type="InterPro" id="IPR001680">
    <property type="entry name" value="WD40_rpt"/>
</dbReference>
<keyword evidence="4" id="KW-0802">TPR repeat</keyword>
<dbReference type="Gene3D" id="1.25.40.10">
    <property type="entry name" value="Tetratricopeptide repeat domain"/>
    <property type="match status" value="1"/>
</dbReference>
<evidence type="ECO:0000256" key="6">
    <source>
        <dbReference type="SAM" id="MobiDB-lite"/>
    </source>
</evidence>
<feature type="compositionally biased region" description="Low complexity" evidence="6">
    <location>
        <begin position="9"/>
        <end position="19"/>
    </location>
</feature>
<dbReference type="InterPro" id="IPR036322">
    <property type="entry name" value="WD40_repeat_dom_sf"/>
</dbReference>
<evidence type="ECO:0000313" key="8">
    <source>
        <dbReference type="EMBL" id="SEB02177.1"/>
    </source>
</evidence>
<feature type="repeat" description="WD" evidence="3">
    <location>
        <begin position="746"/>
        <end position="787"/>
    </location>
</feature>
<gene>
    <name evidence="8" type="ORF">SAMN05660964_03180</name>
</gene>
<dbReference type="PANTHER" id="PTHR19879">
    <property type="entry name" value="TRANSCRIPTION INITIATION FACTOR TFIID"/>
    <property type="match status" value="1"/>
</dbReference>
<evidence type="ECO:0000256" key="4">
    <source>
        <dbReference type="PROSITE-ProRule" id="PRU00339"/>
    </source>
</evidence>
<feature type="region of interest" description="Disordered" evidence="6">
    <location>
        <begin position="1"/>
        <end position="25"/>
    </location>
</feature>
<dbReference type="InterPro" id="IPR011990">
    <property type="entry name" value="TPR-like_helical_dom_sf"/>
</dbReference>
<dbReference type="InterPro" id="IPR019734">
    <property type="entry name" value="TPR_rpt"/>
</dbReference>
<evidence type="ECO:0000256" key="3">
    <source>
        <dbReference type="PROSITE-ProRule" id="PRU00221"/>
    </source>
</evidence>
<name>A0A1H4FYJ4_9GAMM</name>
<evidence type="ECO:0000256" key="1">
    <source>
        <dbReference type="ARBA" id="ARBA00022574"/>
    </source>
</evidence>
<feature type="repeat" description="WD" evidence="3">
    <location>
        <begin position="652"/>
        <end position="693"/>
    </location>
</feature>
<dbReference type="Gene3D" id="2.130.10.10">
    <property type="entry name" value="YVTN repeat-like/Quinoprotein amine dehydrogenase"/>
    <property type="match status" value="5"/>
</dbReference>
<dbReference type="Pfam" id="PF20703">
    <property type="entry name" value="nSTAND1"/>
    <property type="match status" value="1"/>
</dbReference>
<keyword evidence="5" id="KW-0175">Coiled coil</keyword>
<dbReference type="Proteomes" id="UP000199397">
    <property type="component" value="Unassembled WGS sequence"/>
</dbReference>
<dbReference type="SUPFAM" id="SSF50998">
    <property type="entry name" value="Quinoprotein alcohol dehydrogenase-like"/>
    <property type="match status" value="1"/>
</dbReference>
<dbReference type="InterPro" id="IPR049052">
    <property type="entry name" value="nSTAND1"/>
</dbReference>
<dbReference type="PROSITE" id="PS50005">
    <property type="entry name" value="TPR"/>
    <property type="match status" value="1"/>
</dbReference>
<sequence length="1403" mass="152892">MLPSTDAVSSSSLPAPLAGEGLGKGGKAAPAALAAELRRGSRSLHEILTHAPLPTGTRLLLMVDQFEEMFRFREQEENQAAAFVALLLEACTHPDVYVVITMRSDFLGAAAEFHGLPEAINAGLYLTPRLSREQLRDAISLPAQLFGGSVEDALANHLLNEAGNDPDQLPLLQHALMRLWENDADKILTLDEYRGLRGLRGALNDHAEQAWQELDADGQAVAETMFRALTERSKDGQDIRRPLKVQALLDMTGAELPTLTRIVDTFRQPGRNFLMPPPQVALTADTVLDISHESLIRQWQRLQGWVAAEGDKAAMYLRLLEGAQRHAGGRGELWRGTDLAVAREWREKTQPNGAWAGRYAPAVNAASSPHPNLPPQGGKEQEALPSTTAASSSSLPAPLAGEGLGMGGNGSEHHNFTLAMQFLSESEAEEQRVREAEEARRKAELTQARRRFGLSLVGLLIAAGLAVWGAVERNRAEQQTEQVRKTEQARTESLFDSTLTHASLLTKVEDFAATATKLDSTRSLDADIPAPRRHARDLLAGYTAIMGGEEQDTLQDGDKRLPVLVGDIAISPDGHWLAASGERGTVALFERASGKLVQKLEGHDGSQGQAGVVFDIVFHPTQPWLFSGGEDGQIIRWALPQAGQAAKVLQQWQVDGGAVNALALTPDGKVLASGHDDGKIRLWDSGEEKEKDTSPKLLRVLEGHSRMIATGWGLAFSPDGERLASASYDNTVRLWDWGKGSSLQVLAGHNGFAQGVAFSADGQTLASSSADQSIILWDAASGQALRRLKGHQNMVFGLQFLPDGLLASASSDNTIRLWDVATGITRRILQGHTAAVTGLALWQEQASVLLYSASNDGTVKRWGGELPGQWLVGLPDEPASAAISPDDRIFVVGYADGKINLFDSENYQLLHELSGEHKRVMRLTFNSDGSRLASAGIDGVVKIWSVHEGDGFSLRLEKTLSEHKDVVHAVAFSPDDSQLATASYDGRIGLFDLVGEGTPQLLEAHDSQVSAVGFDSTGKLLISSGVDGKLKFWSVNGQSLERNETEFQASDVLMWASISPDGQQFASVGREYTVSVYPTSGTGTPLPLNGHESTVYKAIFSPDSRQLATMGADATVRLWDLDTQSELFRLRLPSQAMPPVPAWDFDFRCTPTGCWIAVPLTSGKLALYNLGKIKDYSAEEPANAEPPPPTAPVAPDAASLLQEEQRHQEAIKKNPQSADAFAAFAAFEYDRENYVAAEKRLEQALKLDPKHFDALWRYTVLLQKIKKDYVKAEKYHRQLAKVVPDYPPILGNFAQVMLAQGKLEEGHNLINQSFAYHAERFEVALLLELWFYRLAHFPDKYPYAKDKLIALLEKGARSDGWGFSSNIAQAEKAGHPDVALLKAFADVISKKAEFSTLTPYLEK</sequence>
<dbReference type="PRINTS" id="PR00320">
    <property type="entry name" value="GPROTEINBRPT"/>
</dbReference>
<evidence type="ECO:0000256" key="5">
    <source>
        <dbReference type="SAM" id="Coils"/>
    </source>
</evidence>
<feature type="repeat" description="WD" evidence="3">
    <location>
        <begin position="913"/>
        <end position="954"/>
    </location>
</feature>
<dbReference type="InterPro" id="IPR019775">
    <property type="entry name" value="WD40_repeat_CS"/>
</dbReference>
<feature type="compositionally biased region" description="Low complexity" evidence="6">
    <location>
        <begin position="383"/>
        <end position="401"/>
    </location>
</feature>
<dbReference type="RefSeq" id="WP_245707055.1">
    <property type="nucleotide sequence ID" value="NZ_FNQP01000025.1"/>
</dbReference>
<feature type="repeat" description="WD" evidence="3">
    <location>
        <begin position="606"/>
        <end position="637"/>
    </location>
</feature>
<keyword evidence="1 3" id="KW-0853">WD repeat</keyword>
<feature type="repeat" description="WD" evidence="3">
    <location>
        <begin position="960"/>
        <end position="993"/>
    </location>
</feature>
<protein>
    <submittedName>
        <fullName evidence="8">WD40 repeat</fullName>
    </submittedName>
</protein>
<dbReference type="CDD" id="cd00200">
    <property type="entry name" value="WD40"/>
    <property type="match status" value="2"/>
</dbReference>
<evidence type="ECO:0000256" key="2">
    <source>
        <dbReference type="ARBA" id="ARBA00022737"/>
    </source>
</evidence>
<dbReference type="PROSITE" id="PS50294">
    <property type="entry name" value="WD_REPEATS_REGION"/>
    <property type="match status" value="8"/>
</dbReference>
<feature type="repeat" description="WD" evidence="3">
    <location>
        <begin position="788"/>
        <end position="828"/>
    </location>
</feature>
<dbReference type="SMART" id="SM00320">
    <property type="entry name" value="WD40"/>
    <property type="match status" value="13"/>
</dbReference>
<dbReference type="InterPro" id="IPR015943">
    <property type="entry name" value="WD40/YVTN_repeat-like_dom_sf"/>
</dbReference>
<dbReference type="STRING" id="525918.SAMN05660964_03180"/>